<dbReference type="OrthoDB" id="5798025at2759"/>
<dbReference type="Pfam" id="PF23674">
    <property type="entry name" value="RYYR-CCHC"/>
    <property type="match status" value="1"/>
</dbReference>
<name>A0A0N5CUX1_THECL</name>
<feature type="domain" description="RYYR-CCHC" evidence="1">
    <location>
        <begin position="540"/>
        <end position="604"/>
    </location>
</feature>
<protein>
    <submittedName>
        <fullName evidence="4">ULP_PROTEASE domain-containing protein</fullName>
    </submittedName>
</protein>
<dbReference type="WBParaSite" id="TCLT_0000408101-mRNA-1">
    <property type="protein sequence ID" value="TCLT_0000408101-mRNA-1"/>
    <property type="gene ID" value="TCLT_0000408101"/>
</dbReference>
<sequence length="701" mass="78653">MTAARNCEENTEIFVDEHSEISESFPGSFMYCGLDNACGEHENEKSDFNEVEDALEKTINEVAQTSLQSAAVEGEDLVNACSNSIFLCFHLSKVSKYDWDAPIVKDIVRRVKKHRLSHAKAAEQLSVLMDVKVTSIGVRLQVIKMANDDALAKQDQKSVNMKTVRSGTFSSKAYGSSTDILATGFENKSPICYRTRSKTKMDQNISLLDSKLRNGAEVLDTFGNNNEMAGRYMMKNERGNTSLIAIKQSNEAESQPCAPVAVAQQTSITVAPKKTPPVIRLLDNEGRLTHIAVAENGSYKLYRVNEASTNTDQMQMLNHDISSSSDGQVCTNDSLPSDFHGTVIPEKNLAPSCRANFYIESVPAEQTLGALVGIPKFVNSQRCGGSSLYTGTSEPVCCTFLCFKFSHYWNNLKFRRTYDAISYTDIIRQSVCRARLNWFMVVAGLKYFRTRNEIKNEVKGLIRCVKSQHITCQEALKQLLDYALPNVANNTLLFEKQINEVDENRQDTNNSVDYKPSSQEECGGENVDELYTRLVDEHGNMNIAIAEGDGYRVYRLIKASNNLETFRCLDCEMLRKTKDDAVATVEIIDGMPGGEIHPLHNEKCPLQTLSVKECEQNLFNDERDLALLQNTATDIEETRKRKCSDVNYESKQKSRRNRLSNISPVTKQPYVIPERRIGMTLRKRKVRAVNSPGIYGSEVMS</sequence>
<keyword evidence="3" id="KW-1185">Reference proteome</keyword>
<dbReference type="InterPro" id="IPR057001">
    <property type="entry name" value="RYYR-CCHC"/>
</dbReference>
<accession>A0A0N5CUX1</accession>
<dbReference type="EMBL" id="UYYF01004275">
    <property type="protein sequence ID" value="VDN01128.1"/>
    <property type="molecule type" value="Genomic_DNA"/>
</dbReference>
<dbReference type="OMA" id="YDWDAPI"/>
<reference evidence="4" key="1">
    <citation type="submission" date="2017-02" db="UniProtKB">
        <authorList>
            <consortium name="WormBaseParasite"/>
        </authorList>
    </citation>
    <scope>IDENTIFICATION</scope>
</reference>
<organism evidence="4">
    <name type="scientific">Thelazia callipaeda</name>
    <name type="common">Oriental eyeworm</name>
    <name type="synonym">Parasitic nematode</name>
    <dbReference type="NCBI Taxonomy" id="103827"/>
    <lineage>
        <taxon>Eukaryota</taxon>
        <taxon>Metazoa</taxon>
        <taxon>Ecdysozoa</taxon>
        <taxon>Nematoda</taxon>
        <taxon>Chromadorea</taxon>
        <taxon>Rhabditida</taxon>
        <taxon>Spirurina</taxon>
        <taxon>Spiruromorpha</taxon>
        <taxon>Thelazioidea</taxon>
        <taxon>Thelaziidae</taxon>
        <taxon>Thelazia</taxon>
    </lineage>
</organism>
<dbReference type="AlphaFoldDB" id="A0A0N5CUX1"/>
<gene>
    <name evidence="2" type="ORF">TCLT_LOCUS4070</name>
</gene>
<evidence type="ECO:0000313" key="2">
    <source>
        <dbReference type="EMBL" id="VDN01128.1"/>
    </source>
</evidence>
<dbReference type="STRING" id="103827.A0A0N5CUX1"/>
<reference evidence="2 3" key="2">
    <citation type="submission" date="2018-11" db="EMBL/GenBank/DDBJ databases">
        <authorList>
            <consortium name="Pathogen Informatics"/>
        </authorList>
    </citation>
    <scope>NUCLEOTIDE SEQUENCE [LARGE SCALE GENOMIC DNA]</scope>
</reference>
<evidence type="ECO:0000313" key="4">
    <source>
        <dbReference type="WBParaSite" id="TCLT_0000408101-mRNA-1"/>
    </source>
</evidence>
<evidence type="ECO:0000313" key="3">
    <source>
        <dbReference type="Proteomes" id="UP000276776"/>
    </source>
</evidence>
<proteinExistence type="predicted"/>
<dbReference type="Proteomes" id="UP000276776">
    <property type="component" value="Unassembled WGS sequence"/>
</dbReference>
<evidence type="ECO:0000259" key="1">
    <source>
        <dbReference type="Pfam" id="PF23674"/>
    </source>
</evidence>